<dbReference type="OrthoDB" id="276151at2759"/>
<evidence type="ECO:0000256" key="7">
    <source>
        <dbReference type="ARBA" id="ARBA00022679"/>
    </source>
</evidence>
<evidence type="ECO:0000256" key="2">
    <source>
        <dbReference type="ARBA" id="ARBA00004496"/>
    </source>
</evidence>
<evidence type="ECO:0000256" key="5">
    <source>
        <dbReference type="ARBA" id="ARBA00022490"/>
    </source>
</evidence>
<evidence type="ECO:0000256" key="6">
    <source>
        <dbReference type="ARBA" id="ARBA00022603"/>
    </source>
</evidence>
<comment type="similarity">
    <text evidence="3">Belongs to the class I-like SAM-binding methyltransferase superfamily. TPMT family.</text>
</comment>
<dbReference type="PROSITE" id="PS51585">
    <property type="entry name" value="SAM_MT_TPMT"/>
    <property type="match status" value="1"/>
</dbReference>
<keyword evidence="8" id="KW-0949">S-adenosyl-L-methionine</keyword>
<dbReference type="GO" id="GO:0008119">
    <property type="term" value="F:thiopurine S-methyltransferase activity"/>
    <property type="evidence" value="ECO:0007669"/>
    <property type="project" value="UniProtKB-EC"/>
</dbReference>
<evidence type="ECO:0000256" key="8">
    <source>
        <dbReference type="ARBA" id="ARBA00022691"/>
    </source>
</evidence>
<evidence type="ECO:0000256" key="3">
    <source>
        <dbReference type="ARBA" id="ARBA00008145"/>
    </source>
</evidence>
<reference evidence="9 10" key="1">
    <citation type="journal article" date="2017" name="PLoS Biol.">
        <title>The sea cucumber genome provides insights into morphological evolution and visceral regeneration.</title>
        <authorList>
            <person name="Zhang X."/>
            <person name="Sun L."/>
            <person name="Yuan J."/>
            <person name="Sun Y."/>
            <person name="Gao Y."/>
            <person name="Zhang L."/>
            <person name="Li S."/>
            <person name="Dai H."/>
            <person name="Hamel J.F."/>
            <person name="Liu C."/>
            <person name="Yu Y."/>
            <person name="Liu S."/>
            <person name="Lin W."/>
            <person name="Guo K."/>
            <person name="Jin S."/>
            <person name="Xu P."/>
            <person name="Storey K.B."/>
            <person name="Huan P."/>
            <person name="Zhang T."/>
            <person name="Zhou Y."/>
            <person name="Zhang J."/>
            <person name="Lin C."/>
            <person name="Li X."/>
            <person name="Xing L."/>
            <person name="Huo D."/>
            <person name="Sun M."/>
            <person name="Wang L."/>
            <person name="Mercier A."/>
            <person name="Li F."/>
            <person name="Yang H."/>
            <person name="Xiang J."/>
        </authorList>
    </citation>
    <scope>NUCLEOTIDE SEQUENCE [LARGE SCALE GENOMIC DNA]</scope>
    <source>
        <strain evidence="9">Shaxun</strain>
        <tissue evidence="9">Muscle</tissue>
    </source>
</reference>
<dbReference type="PANTHER" id="PTHR10259:SF11">
    <property type="entry name" value="THIOPURINE S-METHYLTRANSFERASE"/>
    <property type="match status" value="1"/>
</dbReference>
<gene>
    <name evidence="9" type="ORF">BSL78_13503</name>
</gene>
<dbReference type="PANTHER" id="PTHR10259">
    <property type="entry name" value="THIOPURINE S-METHYLTRANSFERASE"/>
    <property type="match status" value="1"/>
</dbReference>
<dbReference type="AlphaFoldDB" id="A0A2G8KNT6"/>
<sequence length="232" mass="27100">MEGKDRLAEWSSRWDDGRIQFHRSKVTGVLMDNIDYLSNGKKGQRFLVPLCGKTLDMLWLADQGHYVVGIEGVSKACEDFFKENEIKYTETDVPDIADGKLFKSEDGRILLYCCDIFKLNKDVLGQFDAIVDRGSLVAIYEQDRQRYITLMKSVLKTDGRILLMVVEYDSNERKVKGPPRPFFRNDLDKLYGDWCELREIDRSDMMPQNPERFGKQWGLSSIWNIWYLVNRS</sequence>
<dbReference type="SUPFAM" id="SSF53335">
    <property type="entry name" value="S-adenosyl-L-methionine-dependent methyltransferases"/>
    <property type="match status" value="1"/>
</dbReference>
<organism evidence="9 10">
    <name type="scientific">Stichopus japonicus</name>
    <name type="common">Sea cucumber</name>
    <dbReference type="NCBI Taxonomy" id="307972"/>
    <lineage>
        <taxon>Eukaryota</taxon>
        <taxon>Metazoa</taxon>
        <taxon>Echinodermata</taxon>
        <taxon>Eleutherozoa</taxon>
        <taxon>Echinozoa</taxon>
        <taxon>Holothuroidea</taxon>
        <taxon>Aspidochirotacea</taxon>
        <taxon>Aspidochirotida</taxon>
        <taxon>Stichopodidae</taxon>
        <taxon>Apostichopus</taxon>
    </lineage>
</organism>
<dbReference type="FunFam" id="3.40.50.150:FF:000101">
    <property type="entry name" value="Thiopurine S-methyltransferase"/>
    <property type="match status" value="1"/>
</dbReference>
<comment type="subcellular location">
    <subcellularLocation>
        <location evidence="2">Cytoplasm</location>
    </subcellularLocation>
</comment>
<evidence type="ECO:0000313" key="10">
    <source>
        <dbReference type="Proteomes" id="UP000230750"/>
    </source>
</evidence>
<dbReference type="CDD" id="cd02440">
    <property type="entry name" value="AdoMet_MTases"/>
    <property type="match status" value="1"/>
</dbReference>
<dbReference type="PIRSF" id="PIRSF023956">
    <property type="entry name" value="Thiopurine_S-methyltransferase"/>
    <property type="match status" value="1"/>
</dbReference>
<dbReference type="EC" id="2.1.1.67" evidence="4"/>
<dbReference type="Pfam" id="PF05724">
    <property type="entry name" value="TPMT"/>
    <property type="match status" value="1"/>
</dbReference>
<proteinExistence type="inferred from homology"/>
<keyword evidence="10" id="KW-1185">Reference proteome</keyword>
<evidence type="ECO:0000256" key="4">
    <source>
        <dbReference type="ARBA" id="ARBA00011905"/>
    </source>
</evidence>
<dbReference type="InterPro" id="IPR025835">
    <property type="entry name" value="Thiopurine_S-MeTrfase"/>
</dbReference>
<dbReference type="GO" id="GO:0032259">
    <property type="term" value="P:methylation"/>
    <property type="evidence" value="ECO:0007669"/>
    <property type="project" value="UniProtKB-KW"/>
</dbReference>
<dbReference type="Proteomes" id="UP000230750">
    <property type="component" value="Unassembled WGS sequence"/>
</dbReference>
<keyword evidence="5" id="KW-0963">Cytoplasm</keyword>
<dbReference type="InterPro" id="IPR008854">
    <property type="entry name" value="TPMT"/>
</dbReference>
<evidence type="ECO:0000313" key="9">
    <source>
        <dbReference type="EMBL" id="PIK49625.1"/>
    </source>
</evidence>
<protein>
    <recommendedName>
        <fullName evidence="4">thiopurine S-methyltransferase</fullName>
        <ecNumber evidence="4">2.1.1.67</ecNumber>
    </recommendedName>
</protein>
<dbReference type="GO" id="GO:0005737">
    <property type="term" value="C:cytoplasm"/>
    <property type="evidence" value="ECO:0007669"/>
    <property type="project" value="UniProtKB-SubCell"/>
</dbReference>
<keyword evidence="7 9" id="KW-0808">Transferase</keyword>
<evidence type="ECO:0000256" key="1">
    <source>
        <dbReference type="ARBA" id="ARBA00000903"/>
    </source>
</evidence>
<dbReference type="Gene3D" id="3.40.50.150">
    <property type="entry name" value="Vaccinia Virus protein VP39"/>
    <property type="match status" value="1"/>
</dbReference>
<keyword evidence="6 9" id="KW-0489">Methyltransferase</keyword>
<comment type="caution">
    <text evidence="9">The sequence shown here is derived from an EMBL/GenBank/DDBJ whole genome shotgun (WGS) entry which is preliminary data.</text>
</comment>
<dbReference type="EMBL" id="MRZV01000456">
    <property type="protein sequence ID" value="PIK49625.1"/>
    <property type="molecule type" value="Genomic_DNA"/>
</dbReference>
<name>A0A2G8KNT6_STIJA</name>
<accession>A0A2G8KNT6</accession>
<dbReference type="STRING" id="307972.A0A2G8KNT6"/>
<comment type="catalytic activity">
    <reaction evidence="1">
        <text>S-adenosyl-L-methionine + a thiopurine = S-adenosyl-L-homocysteine + a thiopurine S-methylether.</text>
        <dbReference type="EC" id="2.1.1.67"/>
    </reaction>
</comment>
<dbReference type="InterPro" id="IPR029063">
    <property type="entry name" value="SAM-dependent_MTases_sf"/>
</dbReference>